<protein>
    <submittedName>
        <fullName evidence="2">Uncharacterized protein</fullName>
    </submittedName>
</protein>
<accession>A0A6C0J9S3</accession>
<dbReference type="EMBL" id="MN740360">
    <property type="protein sequence ID" value="QHU02545.1"/>
    <property type="molecule type" value="Genomic_DNA"/>
</dbReference>
<proteinExistence type="predicted"/>
<name>A0A6C0J9S3_9ZZZZ</name>
<sequence length="203" mass="24040">MWRTSKSFTDTESKPTSRYSGNNTQSMINDKQQLNKRVSRNSNLNNTHRRQTNGPHIIVAEINDNHFPPMETQYKDKMTNKIVNEPIENVFENNSMIVSLDKNTYSISYSTDGKNFHKSRCDSYSTQYKQLLHKNDIEMCSDAVNEILDRAFCRAEEYYNMYGSDDIFTEEMLRYKQYNEDYPDNIDRHNMEDDVLSDDELFE</sequence>
<dbReference type="AlphaFoldDB" id="A0A6C0J9S3"/>
<feature type="region of interest" description="Disordered" evidence="1">
    <location>
        <begin position="1"/>
        <end position="34"/>
    </location>
</feature>
<reference evidence="2" key="1">
    <citation type="journal article" date="2020" name="Nature">
        <title>Giant virus diversity and host interactions through global metagenomics.</title>
        <authorList>
            <person name="Schulz F."/>
            <person name="Roux S."/>
            <person name="Paez-Espino D."/>
            <person name="Jungbluth S."/>
            <person name="Walsh D.A."/>
            <person name="Denef V.J."/>
            <person name="McMahon K.D."/>
            <person name="Konstantinidis K.T."/>
            <person name="Eloe-Fadrosh E.A."/>
            <person name="Kyrpides N.C."/>
            <person name="Woyke T."/>
        </authorList>
    </citation>
    <scope>NUCLEOTIDE SEQUENCE</scope>
    <source>
        <strain evidence="2">GVMAG-M-3300025880-76</strain>
    </source>
</reference>
<feature type="compositionally biased region" description="Polar residues" evidence="1">
    <location>
        <begin position="16"/>
        <end position="34"/>
    </location>
</feature>
<evidence type="ECO:0000256" key="1">
    <source>
        <dbReference type="SAM" id="MobiDB-lite"/>
    </source>
</evidence>
<organism evidence="2">
    <name type="scientific">viral metagenome</name>
    <dbReference type="NCBI Taxonomy" id="1070528"/>
    <lineage>
        <taxon>unclassified sequences</taxon>
        <taxon>metagenomes</taxon>
        <taxon>organismal metagenomes</taxon>
    </lineage>
</organism>
<evidence type="ECO:0000313" key="2">
    <source>
        <dbReference type="EMBL" id="QHU02545.1"/>
    </source>
</evidence>